<comment type="caution">
    <text evidence="1">The sequence shown here is derived from an EMBL/GenBank/DDBJ whole genome shotgun (WGS) entry which is preliminary data.</text>
</comment>
<proteinExistence type="predicted"/>
<reference evidence="1" key="2">
    <citation type="journal article" date="2020" name="Nat. Commun.">
        <title>Large-scale genome sequencing of mycorrhizal fungi provides insights into the early evolution of symbiotic traits.</title>
        <authorList>
            <person name="Miyauchi S."/>
            <person name="Kiss E."/>
            <person name="Kuo A."/>
            <person name="Drula E."/>
            <person name="Kohler A."/>
            <person name="Sanchez-Garcia M."/>
            <person name="Morin E."/>
            <person name="Andreopoulos B."/>
            <person name="Barry K.W."/>
            <person name="Bonito G."/>
            <person name="Buee M."/>
            <person name="Carver A."/>
            <person name="Chen C."/>
            <person name="Cichocki N."/>
            <person name="Clum A."/>
            <person name="Culley D."/>
            <person name="Crous P.W."/>
            <person name="Fauchery L."/>
            <person name="Girlanda M."/>
            <person name="Hayes R.D."/>
            <person name="Keri Z."/>
            <person name="LaButti K."/>
            <person name="Lipzen A."/>
            <person name="Lombard V."/>
            <person name="Magnuson J."/>
            <person name="Maillard F."/>
            <person name="Murat C."/>
            <person name="Nolan M."/>
            <person name="Ohm R.A."/>
            <person name="Pangilinan J."/>
            <person name="Pereira M.F."/>
            <person name="Perotto S."/>
            <person name="Peter M."/>
            <person name="Pfister S."/>
            <person name="Riley R."/>
            <person name="Sitrit Y."/>
            <person name="Stielow J.B."/>
            <person name="Szollosi G."/>
            <person name="Zifcakova L."/>
            <person name="Stursova M."/>
            <person name="Spatafora J.W."/>
            <person name="Tedersoo L."/>
            <person name="Vaario L.M."/>
            <person name="Yamada A."/>
            <person name="Yan M."/>
            <person name="Wang P."/>
            <person name="Xu J."/>
            <person name="Bruns T."/>
            <person name="Baldrian P."/>
            <person name="Vilgalys R."/>
            <person name="Dunand C."/>
            <person name="Henrissat B."/>
            <person name="Grigoriev I.V."/>
            <person name="Hibbett D."/>
            <person name="Nagy L.G."/>
            <person name="Martin F.M."/>
        </authorList>
    </citation>
    <scope>NUCLEOTIDE SEQUENCE</scope>
    <source>
        <strain evidence="1">BED1</strain>
    </source>
</reference>
<keyword evidence="2" id="KW-1185">Reference proteome</keyword>
<evidence type="ECO:0000313" key="2">
    <source>
        <dbReference type="Proteomes" id="UP001194468"/>
    </source>
</evidence>
<protein>
    <submittedName>
        <fullName evidence="1">Uncharacterized protein</fullName>
    </submittedName>
</protein>
<dbReference type="Proteomes" id="UP001194468">
    <property type="component" value="Unassembled WGS sequence"/>
</dbReference>
<evidence type="ECO:0000313" key="1">
    <source>
        <dbReference type="EMBL" id="KAF8451981.1"/>
    </source>
</evidence>
<gene>
    <name evidence="1" type="ORF">L210DRAFT_892459</name>
</gene>
<dbReference type="AlphaFoldDB" id="A0AAD4C7P8"/>
<dbReference type="EMBL" id="WHUW01000001">
    <property type="protein sequence ID" value="KAF8451981.1"/>
    <property type="molecule type" value="Genomic_DNA"/>
</dbReference>
<reference evidence="1" key="1">
    <citation type="submission" date="2019-10" db="EMBL/GenBank/DDBJ databases">
        <authorList>
            <consortium name="DOE Joint Genome Institute"/>
            <person name="Kuo A."/>
            <person name="Miyauchi S."/>
            <person name="Kiss E."/>
            <person name="Drula E."/>
            <person name="Kohler A."/>
            <person name="Sanchez-Garcia M."/>
            <person name="Andreopoulos B."/>
            <person name="Barry K.W."/>
            <person name="Bonito G."/>
            <person name="Buee M."/>
            <person name="Carver A."/>
            <person name="Chen C."/>
            <person name="Cichocki N."/>
            <person name="Clum A."/>
            <person name="Culley D."/>
            <person name="Crous P.W."/>
            <person name="Fauchery L."/>
            <person name="Girlanda M."/>
            <person name="Hayes R."/>
            <person name="Keri Z."/>
            <person name="LaButti K."/>
            <person name="Lipzen A."/>
            <person name="Lombard V."/>
            <person name="Magnuson J."/>
            <person name="Maillard F."/>
            <person name="Morin E."/>
            <person name="Murat C."/>
            <person name="Nolan M."/>
            <person name="Ohm R."/>
            <person name="Pangilinan J."/>
            <person name="Pereira M."/>
            <person name="Perotto S."/>
            <person name="Peter M."/>
            <person name="Riley R."/>
            <person name="Sitrit Y."/>
            <person name="Stielow B."/>
            <person name="Szollosi G."/>
            <person name="Zifcakova L."/>
            <person name="Stursova M."/>
            <person name="Spatafora J.W."/>
            <person name="Tedersoo L."/>
            <person name="Vaario L.-M."/>
            <person name="Yamada A."/>
            <person name="Yan M."/>
            <person name="Wang P."/>
            <person name="Xu J."/>
            <person name="Bruns T."/>
            <person name="Baldrian P."/>
            <person name="Vilgalys R."/>
            <person name="Henrissat B."/>
            <person name="Grigoriev I.V."/>
            <person name="Hibbett D."/>
            <person name="Nagy L.G."/>
            <person name="Martin F.M."/>
        </authorList>
    </citation>
    <scope>NUCLEOTIDE SEQUENCE</scope>
    <source>
        <strain evidence="1">BED1</strain>
    </source>
</reference>
<organism evidence="1 2">
    <name type="scientific">Boletus edulis BED1</name>
    <dbReference type="NCBI Taxonomy" id="1328754"/>
    <lineage>
        <taxon>Eukaryota</taxon>
        <taxon>Fungi</taxon>
        <taxon>Dikarya</taxon>
        <taxon>Basidiomycota</taxon>
        <taxon>Agaricomycotina</taxon>
        <taxon>Agaricomycetes</taxon>
        <taxon>Agaricomycetidae</taxon>
        <taxon>Boletales</taxon>
        <taxon>Boletineae</taxon>
        <taxon>Boletaceae</taxon>
        <taxon>Boletoideae</taxon>
        <taxon>Boletus</taxon>
    </lineage>
</organism>
<sequence>MTLTPSFHVFLQRDSGGGVTQTWCRFEGFDCWRFLEAEICFGVASEEQQFVLPDTCFASLDEDFGSDTWV</sequence>
<accession>A0AAD4C7P8</accession>
<name>A0AAD4C7P8_BOLED</name>